<protein>
    <submittedName>
        <fullName evidence="1">Uncharacterized protein</fullName>
    </submittedName>
</protein>
<dbReference type="EMBL" id="RCNU01000011">
    <property type="protein sequence ID" value="RWQ92999.1"/>
    <property type="molecule type" value="Genomic_DNA"/>
</dbReference>
<gene>
    <name evidence="1" type="ORF">C8Q69DRAFT_77868</name>
</gene>
<organism evidence="1 2">
    <name type="scientific">Byssochlamys spectabilis</name>
    <name type="common">Paecilomyces variotii</name>
    <dbReference type="NCBI Taxonomy" id="264951"/>
    <lineage>
        <taxon>Eukaryota</taxon>
        <taxon>Fungi</taxon>
        <taxon>Dikarya</taxon>
        <taxon>Ascomycota</taxon>
        <taxon>Pezizomycotina</taxon>
        <taxon>Eurotiomycetes</taxon>
        <taxon>Eurotiomycetidae</taxon>
        <taxon>Eurotiales</taxon>
        <taxon>Thermoascaceae</taxon>
        <taxon>Paecilomyces</taxon>
    </lineage>
</organism>
<reference evidence="1 2" key="1">
    <citation type="journal article" date="2018" name="Front. Microbiol.">
        <title>Genomic and genetic insights into a cosmopolitan fungus, Paecilomyces variotii (Eurotiales).</title>
        <authorList>
            <person name="Urquhart A.S."/>
            <person name="Mondo S.J."/>
            <person name="Makela M.R."/>
            <person name="Hane J.K."/>
            <person name="Wiebenga A."/>
            <person name="He G."/>
            <person name="Mihaltcheva S."/>
            <person name="Pangilinan J."/>
            <person name="Lipzen A."/>
            <person name="Barry K."/>
            <person name="de Vries R.P."/>
            <person name="Grigoriev I.V."/>
            <person name="Idnurm A."/>
        </authorList>
    </citation>
    <scope>NUCLEOTIDE SEQUENCE [LARGE SCALE GENOMIC DNA]</scope>
    <source>
        <strain evidence="1 2">CBS 101075</strain>
    </source>
</reference>
<sequence>MSLIIDDVLMALWTRAQEQPSDEWASATLWTHLWNKHFFSEKDWVVSQETPPEGSGRRRVDITIEYLGSDYKLAVLAFHEAKALDAGPQDVEEAEHQAFDACMRYLGEHSELNFVYAFTSFGTRGRAWSCGPSDDYLMPLFGSGQLAERSEYIEVHSPEARLITQAVRTMKSVPPSM</sequence>
<accession>A0A443HMF9</accession>
<comment type="caution">
    <text evidence="1">The sequence shown here is derived from an EMBL/GenBank/DDBJ whole genome shotgun (WGS) entry which is preliminary data.</text>
</comment>
<keyword evidence="2" id="KW-1185">Reference proteome</keyword>
<name>A0A443HMF9_BYSSP</name>
<dbReference type="AlphaFoldDB" id="A0A443HMF9"/>
<dbReference type="RefSeq" id="XP_028482644.1">
    <property type="nucleotide sequence ID" value="XM_028634028.1"/>
</dbReference>
<evidence type="ECO:0000313" key="1">
    <source>
        <dbReference type="EMBL" id="RWQ92999.1"/>
    </source>
</evidence>
<dbReference type="VEuPathDB" id="FungiDB:C8Q69DRAFT_77868"/>
<proteinExistence type="predicted"/>
<evidence type="ECO:0000313" key="2">
    <source>
        <dbReference type="Proteomes" id="UP000283841"/>
    </source>
</evidence>
<dbReference type="Proteomes" id="UP000283841">
    <property type="component" value="Unassembled WGS sequence"/>
</dbReference>
<dbReference type="GeneID" id="39603305"/>